<feature type="compositionally biased region" description="Low complexity" evidence="1">
    <location>
        <begin position="67"/>
        <end position="98"/>
    </location>
</feature>
<keyword evidence="3" id="KW-1185">Reference proteome</keyword>
<accession>A0ABP3Q8C5</accession>
<dbReference type="RefSeq" id="WP_344070313.1">
    <property type="nucleotide sequence ID" value="NZ_BAAACA010000006.1"/>
</dbReference>
<proteinExistence type="predicted"/>
<evidence type="ECO:0000313" key="3">
    <source>
        <dbReference type="Proteomes" id="UP001500668"/>
    </source>
</evidence>
<organism evidence="2 3">
    <name type="scientific">Streptomyces crystallinus</name>
    <dbReference type="NCBI Taxonomy" id="68191"/>
    <lineage>
        <taxon>Bacteria</taxon>
        <taxon>Bacillati</taxon>
        <taxon>Actinomycetota</taxon>
        <taxon>Actinomycetes</taxon>
        <taxon>Kitasatosporales</taxon>
        <taxon>Streptomycetaceae</taxon>
        <taxon>Streptomyces</taxon>
    </lineage>
</organism>
<feature type="region of interest" description="Disordered" evidence="1">
    <location>
        <begin position="64"/>
        <end position="98"/>
    </location>
</feature>
<comment type="caution">
    <text evidence="2">The sequence shown here is derived from an EMBL/GenBank/DDBJ whole genome shotgun (WGS) entry which is preliminary data.</text>
</comment>
<sequence>MFTKAFWKATAERAIRTFAQSLAAVLTAGATNLFDVDWKAALATAGLATLASVLMAIGSSGLGRPGPGLTETTEPEAPAKPATATATPGTEGAAKPAI</sequence>
<evidence type="ECO:0008006" key="4">
    <source>
        <dbReference type="Google" id="ProtNLM"/>
    </source>
</evidence>
<reference evidence="3" key="1">
    <citation type="journal article" date="2019" name="Int. J. Syst. Evol. Microbiol.">
        <title>The Global Catalogue of Microorganisms (GCM) 10K type strain sequencing project: providing services to taxonomists for standard genome sequencing and annotation.</title>
        <authorList>
            <consortium name="The Broad Institute Genomics Platform"/>
            <consortium name="The Broad Institute Genome Sequencing Center for Infectious Disease"/>
            <person name="Wu L."/>
            <person name="Ma J."/>
        </authorList>
    </citation>
    <scope>NUCLEOTIDE SEQUENCE [LARGE SCALE GENOMIC DNA]</scope>
    <source>
        <strain evidence="3">JCM 5067</strain>
    </source>
</reference>
<dbReference type="Pfam" id="PF16945">
    <property type="entry name" value="Phage_r1t_holin"/>
    <property type="match status" value="1"/>
</dbReference>
<evidence type="ECO:0000313" key="2">
    <source>
        <dbReference type="EMBL" id="GAA0582614.1"/>
    </source>
</evidence>
<evidence type="ECO:0000256" key="1">
    <source>
        <dbReference type="SAM" id="MobiDB-lite"/>
    </source>
</evidence>
<dbReference type="Proteomes" id="UP001500668">
    <property type="component" value="Unassembled WGS sequence"/>
</dbReference>
<name>A0ABP3Q8C5_9ACTN</name>
<gene>
    <name evidence="2" type="ORF">GCM10010394_09140</name>
</gene>
<dbReference type="EMBL" id="BAAACA010000006">
    <property type="protein sequence ID" value="GAA0582614.1"/>
    <property type="molecule type" value="Genomic_DNA"/>
</dbReference>
<protein>
    <recommendedName>
        <fullName evidence="4">Holin</fullName>
    </recommendedName>
</protein>
<dbReference type="InterPro" id="IPR020109">
    <property type="entry name" value="Holin_r1t"/>
</dbReference>